<keyword evidence="2" id="KW-1185">Reference proteome</keyword>
<evidence type="ECO:0000313" key="1">
    <source>
        <dbReference type="EMBL" id="KAJ8875756.1"/>
    </source>
</evidence>
<gene>
    <name evidence="1" type="ORF">PR048_023655</name>
</gene>
<protein>
    <submittedName>
        <fullName evidence="1">Uncharacterized protein</fullName>
    </submittedName>
</protein>
<evidence type="ECO:0000313" key="2">
    <source>
        <dbReference type="Proteomes" id="UP001159363"/>
    </source>
</evidence>
<organism evidence="1 2">
    <name type="scientific">Dryococelus australis</name>
    <dbReference type="NCBI Taxonomy" id="614101"/>
    <lineage>
        <taxon>Eukaryota</taxon>
        <taxon>Metazoa</taxon>
        <taxon>Ecdysozoa</taxon>
        <taxon>Arthropoda</taxon>
        <taxon>Hexapoda</taxon>
        <taxon>Insecta</taxon>
        <taxon>Pterygota</taxon>
        <taxon>Neoptera</taxon>
        <taxon>Polyneoptera</taxon>
        <taxon>Phasmatodea</taxon>
        <taxon>Verophasmatodea</taxon>
        <taxon>Anareolatae</taxon>
        <taxon>Phasmatidae</taxon>
        <taxon>Eurycanthinae</taxon>
        <taxon>Dryococelus</taxon>
    </lineage>
</organism>
<dbReference type="EMBL" id="JARBHB010000009">
    <property type="protein sequence ID" value="KAJ8875756.1"/>
    <property type="molecule type" value="Genomic_DNA"/>
</dbReference>
<accession>A0ABQ9GUQ0</accession>
<dbReference type="Proteomes" id="UP001159363">
    <property type="component" value="Chromosome 8"/>
</dbReference>
<proteinExistence type="predicted"/>
<comment type="caution">
    <text evidence="1">The sequence shown here is derived from an EMBL/GenBank/DDBJ whole genome shotgun (WGS) entry which is preliminary data.</text>
</comment>
<sequence length="169" mass="19466">MNFLPDFQNRSFKELDRFKRCCHQSLVVVFEDKFLQGAESYKNDLACFLIFEMRITILEADMEIRPFTKVSIVSCGRLQTGLSTTKHYSSVSTLTCLTGYNEHSAALLFTIKSSETYLQSTMTEDRLNGLALLHIHQDIAFAMKPEEVLAIFARKHKIKLSLNFFYSTK</sequence>
<reference evidence="1 2" key="1">
    <citation type="submission" date="2023-02" db="EMBL/GenBank/DDBJ databases">
        <title>LHISI_Scaffold_Assembly.</title>
        <authorList>
            <person name="Stuart O.P."/>
            <person name="Cleave R."/>
            <person name="Magrath M.J.L."/>
            <person name="Mikheyev A.S."/>
        </authorList>
    </citation>
    <scope>NUCLEOTIDE SEQUENCE [LARGE SCALE GENOMIC DNA]</scope>
    <source>
        <strain evidence="1">Daus_M_001</strain>
        <tissue evidence="1">Leg muscle</tissue>
    </source>
</reference>
<name>A0ABQ9GUQ0_9NEOP</name>